<gene>
    <name evidence="2" type="ORF">E5676_scaffold654G00570</name>
</gene>
<proteinExistence type="predicted"/>
<feature type="region of interest" description="Disordered" evidence="1">
    <location>
        <begin position="1"/>
        <end position="20"/>
    </location>
</feature>
<dbReference type="Proteomes" id="UP000321947">
    <property type="component" value="Unassembled WGS sequence"/>
</dbReference>
<dbReference type="EMBL" id="SSTD01012824">
    <property type="protein sequence ID" value="TYK08441.1"/>
    <property type="molecule type" value="Genomic_DNA"/>
</dbReference>
<comment type="caution">
    <text evidence="2">The sequence shown here is derived from an EMBL/GenBank/DDBJ whole genome shotgun (WGS) entry which is preliminary data.</text>
</comment>
<evidence type="ECO:0000313" key="2">
    <source>
        <dbReference type="EMBL" id="TYK08441.1"/>
    </source>
</evidence>
<reference evidence="2 3" key="1">
    <citation type="submission" date="2019-08" db="EMBL/GenBank/DDBJ databases">
        <title>Draft genome sequences of two oriental melons (Cucumis melo L. var makuwa).</title>
        <authorList>
            <person name="Kwon S.-Y."/>
        </authorList>
    </citation>
    <scope>NUCLEOTIDE SEQUENCE [LARGE SCALE GENOMIC DNA]</scope>
    <source>
        <strain evidence="3">cv. Chang Bougi</strain>
        <tissue evidence="2">Leaf</tissue>
    </source>
</reference>
<evidence type="ECO:0000313" key="3">
    <source>
        <dbReference type="Proteomes" id="UP000321947"/>
    </source>
</evidence>
<name>A0A5D3C9A3_CUCMM</name>
<sequence length="346" mass="38006">MFVPTSGIHHTSNVQPGSLVHSPPSASLPFELDVTHAFVLGDVSAAPEGRTDVRRDENEVDPPNPDIHPEEVLANADDNLAVPPGSPEIPIALKPAKRKSQQNRCNITTKTRRKKIPPNIPSVSIDGISFYHEENVQRWKFMVQRRIADEINVSGKHQSCMSIIDFIERAGNVVDILCSPSSPSTDVLASVLSGGSLSAWPINGIPAVALSIKYEILHKIGIANWFPSSNASSVSAALENFLYQICNDNKGNHVPNIDHDVHPFRGSRTFSANDWNESVEGFFVNRELASRIVNSLTAESRALFNSINLLSEWRGSNSSRVQDCRLGDDVTKGCYVCVADEFWLIC</sequence>
<protein>
    <submittedName>
        <fullName evidence="2">Envelope-like protein</fullName>
    </submittedName>
</protein>
<evidence type="ECO:0000256" key="1">
    <source>
        <dbReference type="SAM" id="MobiDB-lite"/>
    </source>
</evidence>
<accession>A0A5D3C9A3</accession>
<dbReference type="AlphaFoldDB" id="A0A5D3C9A3"/>
<organism evidence="2 3">
    <name type="scientific">Cucumis melo var. makuwa</name>
    <name type="common">Oriental melon</name>
    <dbReference type="NCBI Taxonomy" id="1194695"/>
    <lineage>
        <taxon>Eukaryota</taxon>
        <taxon>Viridiplantae</taxon>
        <taxon>Streptophyta</taxon>
        <taxon>Embryophyta</taxon>
        <taxon>Tracheophyta</taxon>
        <taxon>Spermatophyta</taxon>
        <taxon>Magnoliopsida</taxon>
        <taxon>eudicotyledons</taxon>
        <taxon>Gunneridae</taxon>
        <taxon>Pentapetalae</taxon>
        <taxon>rosids</taxon>
        <taxon>fabids</taxon>
        <taxon>Cucurbitales</taxon>
        <taxon>Cucurbitaceae</taxon>
        <taxon>Benincaseae</taxon>
        <taxon>Cucumis</taxon>
    </lineage>
</organism>